<accession>G7W9Q1</accession>
<keyword evidence="1" id="KW-0812">Transmembrane</keyword>
<name>G7W9Q1_DESOD</name>
<feature type="transmembrane region" description="Helical" evidence="1">
    <location>
        <begin position="35"/>
        <end position="53"/>
    </location>
</feature>
<proteinExistence type="predicted"/>
<sequence length="228" mass="24942">MGSNILKGITASLLVTFLTLLAGVIWSAMGLGGLSISQLLDVGLIVSCLVGGYRTAKASGSWLMAGTAGAGYVTVGTLLLALFLPIRGLGFIQVLGEGILISLVAGAFGAGKKRYVSGSWGGGRSRYYTPSYAGYGHDEGINNDFEWDTGDDYEPRINSVKSSWIDSSEDDDRMIQEVKGCSEKEERIEWPWDRDNDNKVMTRNSQSISNDLVIWEQREEKAKPWWEE</sequence>
<gene>
    <name evidence="2" type="ordered locus">Desor_5233</name>
</gene>
<organism evidence="2 3">
    <name type="scientific">Desulfosporosinus orientis (strain ATCC 19365 / DSM 765 / NCIMB 8382 / VKM B-1628 / Singapore I)</name>
    <name type="common">Desulfotomaculum orientis</name>
    <dbReference type="NCBI Taxonomy" id="768706"/>
    <lineage>
        <taxon>Bacteria</taxon>
        <taxon>Bacillati</taxon>
        <taxon>Bacillota</taxon>
        <taxon>Clostridia</taxon>
        <taxon>Eubacteriales</taxon>
        <taxon>Desulfitobacteriaceae</taxon>
        <taxon>Desulfosporosinus</taxon>
    </lineage>
</organism>
<dbReference type="RefSeq" id="WP_014187421.1">
    <property type="nucleotide sequence ID" value="NC_016584.1"/>
</dbReference>
<dbReference type="PATRIC" id="fig|768706.3.peg.5328"/>
<dbReference type="KEGG" id="dor:Desor_5233"/>
<dbReference type="AlphaFoldDB" id="G7W9Q1"/>
<dbReference type="OrthoDB" id="1795642at2"/>
<keyword evidence="1" id="KW-0472">Membrane</keyword>
<keyword evidence="1" id="KW-1133">Transmembrane helix</keyword>
<evidence type="ECO:0000313" key="2">
    <source>
        <dbReference type="EMBL" id="AET70617.1"/>
    </source>
</evidence>
<feature type="transmembrane region" description="Helical" evidence="1">
    <location>
        <begin position="90"/>
        <end position="110"/>
    </location>
</feature>
<dbReference type="STRING" id="768706.Desor_5233"/>
<dbReference type="Proteomes" id="UP000006346">
    <property type="component" value="Chromosome"/>
</dbReference>
<evidence type="ECO:0000256" key="1">
    <source>
        <dbReference type="SAM" id="Phobius"/>
    </source>
</evidence>
<dbReference type="EMBL" id="CP003108">
    <property type="protein sequence ID" value="AET70617.1"/>
    <property type="molecule type" value="Genomic_DNA"/>
</dbReference>
<protein>
    <submittedName>
        <fullName evidence="2">Uncharacterized protein</fullName>
    </submittedName>
</protein>
<dbReference type="HOGENOM" id="CLU_087227_0_0_9"/>
<dbReference type="eggNOG" id="ENOG50332CE">
    <property type="taxonomic scope" value="Bacteria"/>
</dbReference>
<feature type="transmembrane region" description="Helical" evidence="1">
    <location>
        <begin position="62"/>
        <end position="84"/>
    </location>
</feature>
<reference evidence="2 3" key="2">
    <citation type="journal article" date="2012" name="J. Bacteriol.">
        <title>Complete genome sequences of Desulfosporosinus orientis DSM765T, Desulfosporosinus youngiae DSM17734T, Desulfosporosinus meridiei DSM13257T, and Desulfosporosinus acidiphilus DSM22704T.</title>
        <authorList>
            <person name="Pester M."/>
            <person name="Brambilla E."/>
            <person name="Alazard D."/>
            <person name="Rattei T."/>
            <person name="Weinmaier T."/>
            <person name="Han J."/>
            <person name="Lucas S."/>
            <person name="Lapidus A."/>
            <person name="Cheng J.F."/>
            <person name="Goodwin L."/>
            <person name="Pitluck S."/>
            <person name="Peters L."/>
            <person name="Ovchinnikova G."/>
            <person name="Teshima H."/>
            <person name="Detter J.C."/>
            <person name="Han C.S."/>
            <person name="Tapia R."/>
            <person name="Land M.L."/>
            <person name="Hauser L."/>
            <person name="Kyrpides N.C."/>
            <person name="Ivanova N.N."/>
            <person name="Pagani I."/>
            <person name="Huntmann M."/>
            <person name="Wei C.L."/>
            <person name="Davenport K.W."/>
            <person name="Daligault H."/>
            <person name="Chain P.S."/>
            <person name="Chen A."/>
            <person name="Mavromatis K."/>
            <person name="Markowitz V."/>
            <person name="Szeto E."/>
            <person name="Mikhailova N."/>
            <person name="Pati A."/>
            <person name="Wagner M."/>
            <person name="Woyke T."/>
            <person name="Ollivier B."/>
            <person name="Klenk H.P."/>
            <person name="Spring S."/>
            <person name="Loy A."/>
        </authorList>
    </citation>
    <scope>NUCLEOTIDE SEQUENCE [LARGE SCALE GENOMIC DNA]</scope>
    <source>
        <strain evidence="3">ATCC 19365 / DSM 765 / NCIMB 8382 / VKM B-1628</strain>
    </source>
</reference>
<evidence type="ECO:0000313" key="3">
    <source>
        <dbReference type="Proteomes" id="UP000006346"/>
    </source>
</evidence>
<keyword evidence="3" id="KW-1185">Reference proteome</keyword>
<reference evidence="3" key="1">
    <citation type="submission" date="2011-11" db="EMBL/GenBank/DDBJ databases">
        <title>Complete sequence of Desulfosporosinus orientis DSM 765.</title>
        <authorList>
            <person name="Lucas S."/>
            <person name="Han J."/>
            <person name="Lapidus A."/>
            <person name="Cheng J.-F."/>
            <person name="Goodwin L."/>
            <person name="Pitluck S."/>
            <person name="Peters L."/>
            <person name="Ovchinnikova G."/>
            <person name="Teshima H."/>
            <person name="Detter J.C."/>
            <person name="Han C."/>
            <person name="Tapia R."/>
            <person name="Land M."/>
            <person name="Hauser L."/>
            <person name="Kyrpides N."/>
            <person name="Ivanova N."/>
            <person name="Pagani I."/>
            <person name="Pester M."/>
            <person name="Spring S."/>
            <person name="Ollivier B."/>
            <person name="Rattei T."/>
            <person name="Klenk H.-P."/>
            <person name="Wagner M."/>
            <person name="Loy A."/>
            <person name="Woyke T."/>
        </authorList>
    </citation>
    <scope>NUCLEOTIDE SEQUENCE [LARGE SCALE GENOMIC DNA]</scope>
    <source>
        <strain evidence="3">ATCC 19365 / DSM 765 / NCIMB 8382 / VKM B-1628</strain>
    </source>
</reference>
<feature type="transmembrane region" description="Helical" evidence="1">
    <location>
        <begin position="12"/>
        <end position="29"/>
    </location>
</feature>